<dbReference type="EMBL" id="BAEG01000048">
    <property type="protein sequence ID" value="GAB13784.1"/>
    <property type="molecule type" value="Genomic_DNA"/>
</dbReference>
<keyword evidence="3" id="KW-1185">Reference proteome</keyword>
<protein>
    <submittedName>
        <fullName evidence="2">Uncharacterized protein</fullName>
    </submittedName>
</protein>
<organism evidence="2 3">
    <name type="scientific">Arthrobacter globiformis (strain ATCC 8010 / DSM 20124 / JCM 1332 / NBRC 12137 / NCIMB 8907 / NRRL B-2979 / 168)</name>
    <dbReference type="NCBI Taxonomy" id="1077972"/>
    <lineage>
        <taxon>Bacteria</taxon>
        <taxon>Bacillati</taxon>
        <taxon>Actinomycetota</taxon>
        <taxon>Actinomycetes</taxon>
        <taxon>Micrococcales</taxon>
        <taxon>Micrococcaceae</taxon>
        <taxon>Arthrobacter</taxon>
    </lineage>
</organism>
<sequence length="125" mass="13544">MAEGNTVQAAVEKAREEMLFIGPDHPYYRLLAELVTAVETAWQQGYDAHRTGRHNPTPIAGTWEPNTDSPPHGSPAPGGRIAVTVTRATGATGDFVITFTETGRTVARRLVAVSTVRLRRPHNDG</sequence>
<dbReference type="AlphaFoldDB" id="H0QLT3"/>
<comment type="caution">
    <text evidence="2">The sequence shown here is derived from an EMBL/GenBank/DDBJ whole genome shotgun (WGS) entry which is preliminary data.</text>
</comment>
<proteinExistence type="predicted"/>
<reference evidence="2 3" key="1">
    <citation type="submission" date="2011-12" db="EMBL/GenBank/DDBJ databases">
        <title>Whole genome shotgun sequence of Arthrobacter globiformis NBRC 12137.</title>
        <authorList>
            <person name="Miyazawa S."/>
            <person name="Hosoyama A."/>
            <person name="Tsuchikane K."/>
            <person name="Katsumata H."/>
            <person name="Yamazaki S."/>
            <person name="Fujita N."/>
        </authorList>
    </citation>
    <scope>NUCLEOTIDE SEQUENCE [LARGE SCALE GENOMIC DNA]</scope>
    <source>
        <strain evidence="2 3">NBRC 12137</strain>
    </source>
</reference>
<evidence type="ECO:0000313" key="2">
    <source>
        <dbReference type="EMBL" id="GAB13784.1"/>
    </source>
</evidence>
<name>H0QLT3_ARTG1</name>
<feature type="region of interest" description="Disordered" evidence="1">
    <location>
        <begin position="48"/>
        <end position="79"/>
    </location>
</feature>
<accession>H0QLT3</accession>
<evidence type="ECO:0000313" key="3">
    <source>
        <dbReference type="Proteomes" id="UP000003828"/>
    </source>
</evidence>
<dbReference type="Proteomes" id="UP000003828">
    <property type="component" value="Unassembled WGS sequence"/>
</dbReference>
<evidence type="ECO:0000256" key="1">
    <source>
        <dbReference type="SAM" id="MobiDB-lite"/>
    </source>
</evidence>
<gene>
    <name evidence="2" type="ORF">ARGLB_048_00080</name>
</gene>